<sequence length="232" mass="24387">MVMADSRFHQSMDHKPSILAAVFRFLGQLVLPGLAFLAVAVLAFLDRDVPVSLIGAARVTGVDLTPGGWFTMAHVWILALFLVANLTGRRYGLPVTLGSLALATGLIAGFWAYATYGDAHVILPAPVLAAVSDTSLCIAVVLSVLTGLLINVVVFDLVRGRPWWKAPLLAPLFGGIAFAALFHGLANDALGGDFGERFVAHLGIVAFATLVMLVIYHALRGMIPPAAGYGGA</sequence>
<dbReference type="AlphaFoldDB" id="A0A845Q7Z9"/>
<dbReference type="Proteomes" id="UP000470384">
    <property type="component" value="Unassembled WGS sequence"/>
</dbReference>
<evidence type="ECO:0000313" key="3">
    <source>
        <dbReference type="Proteomes" id="UP000470384"/>
    </source>
</evidence>
<keyword evidence="1" id="KW-0472">Membrane</keyword>
<feature type="transmembrane region" description="Helical" evidence="1">
    <location>
        <begin position="166"/>
        <end position="186"/>
    </location>
</feature>
<feature type="transmembrane region" description="Helical" evidence="1">
    <location>
        <begin position="64"/>
        <end position="84"/>
    </location>
</feature>
<dbReference type="OrthoDB" id="7065604at2"/>
<keyword evidence="1" id="KW-0812">Transmembrane</keyword>
<feature type="transmembrane region" description="Helical" evidence="1">
    <location>
        <begin position="91"/>
        <end position="114"/>
    </location>
</feature>
<proteinExistence type="predicted"/>
<name>A0A845Q7Z9_9HYPH</name>
<reference evidence="2 3" key="1">
    <citation type="journal article" date="2016" name="Int. J. Syst. Evol. Microbiol.">
        <title>Pyruvatibacter mobilis gen. nov., sp. nov., a marine bacterium from the culture broth of Picochlorum sp. 122.</title>
        <authorList>
            <person name="Wang G."/>
            <person name="Tang M."/>
            <person name="Wu H."/>
            <person name="Dai S."/>
            <person name="Li T."/>
            <person name="Chen C."/>
            <person name="He H."/>
            <person name="Fan J."/>
            <person name="Xiang W."/>
            <person name="Li X."/>
        </authorList>
    </citation>
    <scope>NUCLEOTIDE SEQUENCE [LARGE SCALE GENOMIC DNA]</scope>
    <source>
        <strain evidence="2 3">GYP-11</strain>
    </source>
</reference>
<comment type="caution">
    <text evidence="2">The sequence shown here is derived from an EMBL/GenBank/DDBJ whole genome shotgun (WGS) entry which is preliminary data.</text>
</comment>
<evidence type="ECO:0000256" key="1">
    <source>
        <dbReference type="SAM" id="Phobius"/>
    </source>
</evidence>
<evidence type="ECO:0000313" key="2">
    <source>
        <dbReference type="EMBL" id="NBG94574.1"/>
    </source>
</evidence>
<accession>A0A845Q7Z9</accession>
<feature type="transmembrane region" description="Helical" evidence="1">
    <location>
        <begin position="21"/>
        <end position="44"/>
    </location>
</feature>
<keyword evidence="1" id="KW-1133">Transmembrane helix</keyword>
<dbReference type="RefSeq" id="WP_160586653.1">
    <property type="nucleotide sequence ID" value="NZ_BMHN01000001.1"/>
</dbReference>
<organism evidence="2 3">
    <name type="scientific">Pyruvatibacter mobilis</name>
    <dbReference type="NCBI Taxonomy" id="1712261"/>
    <lineage>
        <taxon>Bacteria</taxon>
        <taxon>Pseudomonadati</taxon>
        <taxon>Pseudomonadota</taxon>
        <taxon>Alphaproteobacteria</taxon>
        <taxon>Hyphomicrobiales</taxon>
        <taxon>Parvibaculaceae</taxon>
        <taxon>Pyruvatibacter</taxon>
    </lineage>
</organism>
<feature type="transmembrane region" description="Helical" evidence="1">
    <location>
        <begin position="198"/>
        <end position="219"/>
    </location>
</feature>
<dbReference type="GeneID" id="300653555"/>
<dbReference type="EMBL" id="WXYQ01000001">
    <property type="protein sequence ID" value="NBG94574.1"/>
    <property type="molecule type" value="Genomic_DNA"/>
</dbReference>
<feature type="transmembrane region" description="Helical" evidence="1">
    <location>
        <begin position="126"/>
        <end position="154"/>
    </location>
</feature>
<gene>
    <name evidence="2" type="ORF">GTQ45_02360</name>
</gene>
<keyword evidence="3" id="KW-1185">Reference proteome</keyword>
<protein>
    <submittedName>
        <fullName evidence="2">Uncharacterized protein</fullName>
    </submittedName>
</protein>